<evidence type="ECO:0000313" key="3">
    <source>
        <dbReference type="Proteomes" id="UP000185904"/>
    </source>
</evidence>
<sequence>MAAVALDTSLTNVLNSLDLDKVPEKLKCTRCHNFNLNPYKTSCCDVGICEPCFSTTRGSSCPKCEHRPFTDDICKPSKAMQKTIKVYLKAQEKTRVDERAKSVGQDEVVHPPDAGKPVVNGGSQTDGVTAEVSEERRQEDVAESEDTLAGNVQPSIEEPDPEPADNDDDIDIQVEAEDENLQPLPTRVKSTEDTPQPTNSFENKPNSQDVSQSNTESFNGMDFSNMMNGFGNMDYNQMMQMMSANGMGFNPMMGMPMGMNPMSAGMFGGFGGPNGGMNMNGMNGMNMAMNYNANQGMYGWEGQNNNMWQNNNANAFSNGMGNDFGSNYGFNMGPSGNFQQPYTSGDFQNGYYGRGYGRGRGRGRGGFVRGRGNFNQFSQYHQQGYQNLSGQKQFDSRNVQSHTMQTASAEVAAAEEEHMDNNHDPVDDGHEDDDFAPGGQEEIQEALGEDYQKAITVEKTVTTTASSEASAASGGDEVATAVESQPMDESLEADKVNGINGQDDAEKAQPPVSDTMQTTPAEKPIPEAYNEDLQGPMPPPSAPLGPSAQYGDHGFRSRGHGRFSSRGRGSIPMPNGHIAPTVKTFPQISSPMEPKGVGVIGAPTGPRAMREAAVPGRPPSRPAAAGFQIMGRASMSASQRSESRDVERSRSKTPDKDRDGSRRQSVQDKHSNLRYEGDEQDESDYRDSDKPSRKSSRRGTYDDYDRNERETSYAESDSGDYKSSSRRSRGDKERASKQHSSRSSRRRHDGDVGEDHEMDDYEESIRSTRDGYEAESKSRHRSSKSSRHDGRDRDRDRDWDRNRDRDRDRERDHDRDRDRDRDREKTRTKDRDREHRDDKHRDRDRDRKRSRHDRHREDVDKHQEYDYDYDQQQDEVITEEPESRHRSRRHKKDHRRDVEDSNGLDTSMVNGRSQSHRSSGTVTPAPAQSMSASGSTHPEEKDPHTLEREARNRERMLKEQQRREKAAKQASSSGGGGTSGRRVTYKYEDDLERGLVEGERESHGRRWRTTVADEPFYLFIGTWLSLHGVALKKQGLDPDYVVLWGMKPEKSEQQAGGQALTSGRQFALRQGWNMGNDLFTRREKVGRVASSDCAIRFSVYGFMPRSNTGEAPGTTQHQHVVVNLYLYEDISSAPFQLDVGLIGTRPAALPSSAVVKALSLRIAATVELNRKQVDQV</sequence>
<dbReference type="RefSeq" id="XP_022504878.1">
    <property type="nucleotide sequence ID" value="XM_022639087.1"/>
</dbReference>
<feature type="compositionally biased region" description="Basic and acidic residues" evidence="1">
    <location>
        <begin position="763"/>
        <end position="777"/>
    </location>
</feature>
<feature type="compositionally biased region" description="Polar residues" evidence="1">
    <location>
        <begin position="193"/>
        <end position="218"/>
    </location>
</feature>
<proteinExistence type="predicted"/>
<dbReference type="EMBL" id="LVCJ01000003">
    <property type="protein sequence ID" value="OAL39866.1"/>
    <property type="molecule type" value="Genomic_DNA"/>
</dbReference>
<comment type="caution">
    <text evidence="2">The sequence shown here is derived from an EMBL/GenBank/DDBJ whole genome shotgun (WGS) entry which is preliminary data.</text>
</comment>
<dbReference type="AlphaFoldDB" id="A0A178DDL6"/>
<feature type="compositionally biased region" description="Basic and acidic residues" evidence="1">
    <location>
        <begin position="415"/>
        <end position="428"/>
    </location>
</feature>
<feature type="compositionally biased region" description="Basic residues" evidence="1">
    <location>
        <begin position="737"/>
        <end position="747"/>
    </location>
</feature>
<keyword evidence="3" id="KW-1185">Reference proteome</keyword>
<dbReference type="GeneID" id="34584204"/>
<dbReference type="OrthoDB" id="106784at2759"/>
<feature type="region of interest" description="Disordered" evidence="1">
    <location>
        <begin position="463"/>
        <end position="985"/>
    </location>
</feature>
<gene>
    <name evidence="2" type="ORF">AYO20_00778</name>
</gene>
<feature type="compositionally biased region" description="Acidic residues" evidence="1">
    <location>
        <begin position="866"/>
        <end position="880"/>
    </location>
</feature>
<organism evidence="2 3">
    <name type="scientific">Fonsecaea nubica</name>
    <dbReference type="NCBI Taxonomy" id="856822"/>
    <lineage>
        <taxon>Eukaryota</taxon>
        <taxon>Fungi</taxon>
        <taxon>Dikarya</taxon>
        <taxon>Ascomycota</taxon>
        <taxon>Pezizomycotina</taxon>
        <taxon>Eurotiomycetes</taxon>
        <taxon>Chaetothyriomycetidae</taxon>
        <taxon>Chaetothyriales</taxon>
        <taxon>Herpotrichiellaceae</taxon>
        <taxon>Fonsecaea</taxon>
    </lineage>
</organism>
<feature type="region of interest" description="Disordered" evidence="1">
    <location>
        <begin position="394"/>
        <end position="438"/>
    </location>
</feature>
<feature type="compositionally biased region" description="Acidic residues" evidence="1">
    <location>
        <begin position="157"/>
        <end position="180"/>
    </location>
</feature>
<feature type="compositionally biased region" description="Basic and acidic residues" evidence="1">
    <location>
        <begin position="699"/>
        <end position="712"/>
    </location>
</feature>
<evidence type="ECO:0008006" key="4">
    <source>
        <dbReference type="Google" id="ProtNLM"/>
    </source>
</evidence>
<dbReference type="InterPro" id="IPR013083">
    <property type="entry name" value="Znf_RING/FYVE/PHD"/>
</dbReference>
<evidence type="ECO:0000313" key="2">
    <source>
        <dbReference type="EMBL" id="OAL39866.1"/>
    </source>
</evidence>
<name>A0A178DDL6_9EURO</name>
<dbReference type="Proteomes" id="UP000185904">
    <property type="component" value="Unassembled WGS sequence"/>
</dbReference>
<accession>A0A178DDL6</accession>
<reference evidence="2 3" key="1">
    <citation type="submission" date="2016-03" db="EMBL/GenBank/DDBJ databases">
        <title>The draft genome sequence of Fonsecaea nubica causative agent of cutaneous subcutaneous infection in human host.</title>
        <authorList>
            <person name="Costa F."/>
            <person name="Sybren D.H."/>
            <person name="Raittz R.T."/>
            <person name="Weiss V.A."/>
            <person name="Leao A.C."/>
            <person name="Gomes R."/>
            <person name="De Souza E.M."/>
            <person name="Pedrosa F.O."/>
            <person name="Steffens M.B."/>
            <person name="Bombassaro A."/>
            <person name="Tadra-Sfeir M.Z."/>
            <person name="Moreno L.F."/>
            <person name="Najafzadeh M.J."/>
            <person name="Felipe M.S."/>
            <person name="Teixeira M."/>
            <person name="Sun J."/>
            <person name="Xi L."/>
            <person name="Castro M.A."/>
            <person name="Vicente V.A."/>
        </authorList>
    </citation>
    <scope>NUCLEOTIDE SEQUENCE [LARGE SCALE GENOMIC DNA]</scope>
    <source>
        <strain evidence="2 3">CBS 269.64</strain>
    </source>
</reference>
<feature type="compositionally biased region" description="Basic and acidic residues" evidence="1">
    <location>
        <begin position="855"/>
        <end position="865"/>
    </location>
</feature>
<evidence type="ECO:0000256" key="1">
    <source>
        <dbReference type="SAM" id="MobiDB-lite"/>
    </source>
</evidence>
<feature type="region of interest" description="Disordered" evidence="1">
    <location>
        <begin position="95"/>
        <end position="218"/>
    </location>
</feature>
<feature type="compositionally biased region" description="Basic residues" evidence="1">
    <location>
        <begin position="556"/>
        <end position="565"/>
    </location>
</feature>
<feature type="compositionally biased region" description="Basic residues" evidence="1">
    <location>
        <begin position="885"/>
        <end position="894"/>
    </location>
</feature>
<feature type="compositionally biased region" description="Basic and acidic residues" evidence="1">
    <location>
        <begin position="937"/>
        <end position="967"/>
    </location>
</feature>
<feature type="compositionally biased region" description="Low complexity" evidence="1">
    <location>
        <begin position="463"/>
        <end position="473"/>
    </location>
</feature>
<protein>
    <recommendedName>
        <fullName evidence="4">RING-type domain-containing protein</fullName>
    </recommendedName>
</protein>
<feature type="compositionally biased region" description="Basic and acidic residues" evidence="1">
    <location>
        <begin position="786"/>
        <end position="847"/>
    </location>
</feature>
<dbReference type="Gene3D" id="3.30.40.10">
    <property type="entry name" value="Zinc/RING finger domain, C3HC4 (zinc finger)"/>
    <property type="match status" value="1"/>
</dbReference>
<feature type="compositionally biased region" description="Polar residues" evidence="1">
    <location>
        <begin position="394"/>
        <end position="406"/>
    </location>
</feature>
<feature type="compositionally biased region" description="Polar residues" evidence="1">
    <location>
        <begin position="903"/>
        <end position="936"/>
    </location>
</feature>
<feature type="compositionally biased region" description="Basic and acidic residues" evidence="1">
    <location>
        <begin position="641"/>
        <end position="692"/>
    </location>
</feature>